<evidence type="ECO:0000256" key="3">
    <source>
        <dbReference type="ARBA" id="ARBA00022448"/>
    </source>
</evidence>
<evidence type="ECO:0000256" key="4">
    <source>
        <dbReference type="ARBA" id="ARBA00022475"/>
    </source>
</evidence>
<evidence type="ECO:0000313" key="10">
    <source>
        <dbReference type="EMBL" id="MFC5463399.1"/>
    </source>
</evidence>
<dbReference type="InterPro" id="IPR030947">
    <property type="entry name" value="EcfA_1"/>
</dbReference>
<dbReference type="InterPro" id="IPR017871">
    <property type="entry name" value="ABC_transporter-like_CS"/>
</dbReference>
<keyword evidence="7" id="KW-1278">Translocase</keyword>
<dbReference type="PROSITE" id="PS00211">
    <property type="entry name" value="ABC_TRANSPORTER_1"/>
    <property type="match status" value="1"/>
</dbReference>
<proteinExistence type="inferred from homology"/>
<dbReference type="InterPro" id="IPR027417">
    <property type="entry name" value="P-loop_NTPase"/>
</dbReference>
<dbReference type="InterPro" id="IPR050095">
    <property type="entry name" value="ECF_ABC_transporter_ATP-bd"/>
</dbReference>
<gene>
    <name evidence="10" type="ORF">ACFPM4_01390</name>
</gene>
<keyword evidence="5" id="KW-0547">Nucleotide-binding</keyword>
<dbReference type="SMART" id="SM00382">
    <property type="entry name" value="AAA"/>
    <property type="match status" value="1"/>
</dbReference>
<keyword evidence="4" id="KW-1003">Cell membrane</keyword>
<dbReference type="InterPro" id="IPR003439">
    <property type="entry name" value="ABC_transporter-like_ATP-bd"/>
</dbReference>
<evidence type="ECO:0000259" key="9">
    <source>
        <dbReference type="PROSITE" id="PS50893"/>
    </source>
</evidence>
<evidence type="ECO:0000313" key="11">
    <source>
        <dbReference type="Proteomes" id="UP001596147"/>
    </source>
</evidence>
<dbReference type="Proteomes" id="UP001596147">
    <property type="component" value="Unassembled WGS sequence"/>
</dbReference>
<evidence type="ECO:0000256" key="2">
    <source>
        <dbReference type="ARBA" id="ARBA00005417"/>
    </source>
</evidence>
<evidence type="ECO:0000256" key="6">
    <source>
        <dbReference type="ARBA" id="ARBA00022840"/>
    </source>
</evidence>
<dbReference type="EMBL" id="JBHSMC010000001">
    <property type="protein sequence ID" value="MFC5463399.1"/>
    <property type="molecule type" value="Genomic_DNA"/>
</dbReference>
<accession>A0ABW0LC12</accession>
<evidence type="ECO:0000256" key="1">
    <source>
        <dbReference type="ARBA" id="ARBA00004202"/>
    </source>
</evidence>
<dbReference type="InterPro" id="IPR003593">
    <property type="entry name" value="AAA+_ATPase"/>
</dbReference>
<keyword evidence="3" id="KW-0813">Transport</keyword>
<evidence type="ECO:0000256" key="8">
    <source>
        <dbReference type="ARBA" id="ARBA00023136"/>
    </source>
</evidence>
<comment type="similarity">
    <text evidence="2">Belongs to the ABC transporter superfamily.</text>
</comment>
<organism evidence="10 11">
    <name type="scientific">Lederbergia graminis</name>
    <dbReference type="NCBI Taxonomy" id="735518"/>
    <lineage>
        <taxon>Bacteria</taxon>
        <taxon>Bacillati</taxon>
        <taxon>Bacillota</taxon>
        <taxon>Bacilli</taxon>
        <taxon>Bacillales</taxon>
        <taxon>Bacillaceae</taxon>
        <taxon>Lederbergia</taxon>
    </lineage>
</organism>
<dbReference type="Pfam" id="PF00005">
    <property type="entry name" value="ABC_tran"/>
    <property type="match status" value="1"/>
</dbReference>
<protein>
    <submittedName>
        <fullName evidence="10">Energy-coupling factor transporter ATPase</fullName>
    </submittedName>
</protein>
<feature type="domain" description="ABC transporter" evidence="9">
    <location>
        <begin position="6"/>
        <end position="240"/>
    </location>
</feature>
<dbReference type="PROSITE" id="PS50893">
    <property type="entry name" value="ABC_TRANSPORTER_2"/>
    <property type="match status" value="1"/>
</dbReference>
<dbReference type="PANTHER" id="PTHR43553">
    <property type="entry name" value="HEAVY METAL TRANSPORTER"/>
    <property type="match status" value="1"/>
</dbReference>
<dbReference type="NCBIfam" id="TIGR04520">
    <property type="entry name" value="ECF_ATPase_1"/>
    <property type="match status" value="1"/>
</dbReference>
<keyword evidence="6" id="KW-0067">ATP-binding</keyword>
<dbReference type="PANTHER" id="PTHR43553:SF24">
    <property type="entry name" value="ENERGY-COUPLING FACTOR TRANSPORTER ATP-BINDING PROTEIN ECFA1"/>
    <property type="match status" value="1"/>
</dbReference>
<dbReference type="CDD" id="cd03225">
    <property type="entry name" value="ABC_cobalt_CbiO_domain1"/>
    <property type="match status" value="1"/>
</dbReference>
<name>A0ABW0LC12_9BACI</name>
<comment type="caution">
    <text evidence="10">The sequence shown here is derived from an EMBL/GenBank/DDBJ whole genome shotgun (WGS) entry which is preliminary data.</text>
</comment>
<dbReference type="Gene3D" id="3.40.50.300">
    <property type="entry name" value="P-loop containing nucleotide triphosphate hydrolases"/>
    <property type="match status" value="1"/>
</dbReference>
<evidence type="ECO:0000256" key="5">
    <source>
        <dbReference type="ARBA" id="ARBA00022741"/>
    </source>
</evidence>
<dbReference type="SUPFAM" id="SSF52540">
    <property type="entry name" value="P-loop containing nucleoside triphosphate hydrolases"/>
    <property type="match status" value="1"/>
</dbReference>
<comment type="subcellular location">
    <subcellularLocation>
        <location evidence="1">Cell membrane</location>
        <topology evidence="1">Peripheral membrane protein</topology>
    </subcellularLocation>
</comment>
<keyword evidence="11" id="KW-1185">Reference proteome</keyword>
<dbReference type="RefSeq" id="WP_382346801.1">
    <property type="nucleotide sequence ID" value="NZ_JBHSMC010000001.1"/>
</dbReference>
<sequence length="271" mass="30647">MSEVVVKVENICFQYDKRGNEVIHDVSFQVQKGEWVSVIGDNGSGKSTIAKLLVGLVQHTRGQIYINQIKMDEHTIWSIRQHIGMVWQNPDNQFIGTTVEDDVAFSLENLNMSYAEMKDRVNHSLQLVGISELSRMDPSLLSGGQKQKVALAGVLALHPQLIILDEAFVMLDPKSRNSIIRILQELKMKEKLTIISITHDMAEAASADRIIQLRTGKVNFDGAPKDYFDNVCDWEVPVADQLRRLLITKGKELPRNFMTEAELVKWFGNSI</sequence>
<reference evidence="11" key="1">
    <citation type="journal article" date="2019" name="Int. J. Syst. Evol. Microbiol.">
        <title>The Global Catalogue of Microorganisms (GCM) 10K type strain sequencing project: providing services to taxonomists for standard genome sequencing and annotation.</title>
        <authorList>
            <consortium name="The Broad Institute Genomics Platform"/>
            <consortium name="The Broad Institute Genome Sequencing Center for Infectious Disease"/>
            <person name="Wu L."/>
            <person name="Ma J."/>
        </authorList>
    </citation>
    <scope>NUCLEOTIDE SEQUENCE [LARGE SCALE GENOMIC DNA]</scope>
    <source>
        <strain evidence="11">CGMCC 1.12237</strain>
    </source>
</reference>
<keyword evidence="8" id="KW-0472">Membrane</keyword>
<dbReference type="NCBIfam" id="NF010167">
    <property type="entry name" value="PRK13648.1"/>
    <property type="match status" value="1"/>
</dbReference>
<evidence type="ECO:0000256" key="7">
    <source>
        <dbReference type="ARBA" id="ARBA00022967"/>
    </source>
</evidence>
<dbReference type="InterPro" id="IPR015856">
    <property type="entry name" value="ABC_transpr_CbiO/EcfA_su"/>
</dbReference>